<proteinExistence type="predicted"/>
<comment type="caution">
    <text evidence="4">The sequence shown here is derived from an EMBL/GenBank/DDBJ whole genome shotgun (WGS) entry which is preliminary data.</text>
</comment>
<keyword evidence="1" id="KW-0843">Virulence</keyword>
<evidence type="ECO:0000256" key="3">
    <source>
        <dbReference type="SAM" id="SignalP"/>
    </source>
</evidence>
<sequence>MSPHAATFALVLCTVMLPLNLAQTAAPALREVPFHVGAGCDFSDYARLKLASGGDGTEAVAYRVLFDGGLGRGLYVLRFKRFSIPRDDVLTLRPTDADRASRRVQFLFGRNTTGAFFSQPIDGDGFIVELSKNATAGAENATSAECHGFEIDGLRFTPRANEDAHEDGEKKERESDAKALTKTERVGGDVHRNATEAGGEESVCGSDESQDAVCLPSAMYSPSRSVARLTIRKDSGFNIAFCTGFLLGCEGHLLTNQHCIRNWMDALNTMVEFMAEAPRCGAQSCAERGACPGSLVVRSATLVAVSTELDYALVKLTPDDGSAVSTLLSQVGYLQLRASGPRLDEEIYIPQHPLGWGKRIATTASGRPGRIESMSVDTCGGRDAGYYVDTQEGSSGAPVLATSDHRVVALHHCGGCPNGAIPSTRLLEDLQLKGVLPNCAVG</sequence>
<dbReference type="InterPro" id="IPR009003">
    <property type="entry name" value="Peptidase_S1_PA"/>
</dbReference>
<feature type="region of interest" description="Disordered" evidence="2">
    <location>
        <begin position="160"/>
        <end position="181"/>
    </location>
</feature>
<dbReference type="AlphaFoldDB" id="A0AAD5LK01"/>
<dbReference type="EMBL" id="JAKCXM010000078">
    <property type="protein sequence ID" value="KAJ0403628.1"/>
    <property type="molecule type" value="Genomic_DNA"/>
</dbReference>
<protein>
    <recommendedName>
        <fullName evidence="6">Serine protease</fullName>
    </recommendedName>
</protein>
<name>A0AAD5LK01_PYTIN</name>
<keyword evidence="5" id="KW-1185">Reference proteome</keyword>
<dbReference type="Proteomes" id="UP001209570">
    <property type="component" value="Unassembled WGS sequence"/>
</dbReference>
<reference evidence="4" key="1">
    <citation type="submission" date="2021-12" db="EMBL/GenBank/DDBJ databases">
        <title>Prjna785345.</title>
        <authorList>
            <person name="Rujirawat T."/>
            <person name="Krajaejun T."/>
        </authorList>
    </citation>
    <scope>NUCLEOTIDE SEQUENCE</scope>
    <source>
        <strain evidence="4">Pi057C3</strain>
    </source>
</reference>
<dbReference type="InterPro" id="IPR043504">
    <property type="entry name" value="Peptidase_S1_PA_chymotrypsin"/>
</dbReference>
<organism evidence="4 5">
    <name type="scientific">Pythium insidiosum</name>
    <name type="common">Pythiosis disease agent</name>
    <dbReference type="NCBI Taxonomy" id="114742"/>
    <lineage>
        <taxon>Eukaryota</taxon>
        <taxon>Sar</taxon>
        <taxon>Stramenopiles</taxon>
        <taxon>Oomycota</taxon>
        <taxon>Peronosporomycetes</taxon>
        <taxon>Pythiales</taxon>
        <taxon>Pythiaceae</taxon>
        <taxon>Pythium</taxon>
    </lineage>
</organism>
<feature type="chain" id="PRO_5042077837" description="Serine protease" evidence="3">
    <location>
        <begin position="23"/>
        <end position="442"/>
    </location>
</feature>
<evidence type="ECO:0000313" key="5">
    <source>
        <dbReference type="Proteomes" id="UP001209570"/>
    </source>
</evidence>
<dbReference type="PANTHER" id="PTHR36234">
    <property type="entry name" value="LYSYL ENDOPEPTIDASE"/>
    <property type="match status" value="1"/>
</dbReference>
<evidence type="ECO:0000256" key="1">
    <source>
        <dbReference type="ARBA" id="ARBA00023026"/>
    </source>
</evidence>
<dbReference type="PANTHER" id="PTHR36234:SF5">
    <property type="entry name" value="LYSYL ENDOPEPTIDASE"/>
    <property type="match status" value="1"/>
</dbReference>
<gene>
    <name evidence="4" type="ORF">P43SY_002443</name>
</gene>
<evidence type="ECO:0008006" key="6">
    <source>
        <dbReference type="Google" id="ProtNLM"/>
    </source>
</evidence>
<accession>A0AAD5LK01</accession>
<evidence type="ECO:0000256" key="2">
    <source>
        <dbReference type="SAM" id="MobiDB-lite"/>
    </source>
</evidence>
<keyword evidence="3" id="KW-0732">Signal</keyword>
<dbReference type="Pfam" id="PF13365">
    <property type="entry name" value="Trypsin_2"/>
    <property type="match status" value="1"/>
</dbReference>
<dbReference type="SUPFAM" id="SSF50494">
    <property type="entry name" value="Trypsin-like serine proteases"/>
    <property type="match status" value="1"/>
</dbReference>
<evidence type="ECO:0000313" key="4">
    <source>
        <dbReference type="EMBL" id="KAJ0403628.1"/>
    </source>
</evidence>
<dbReference type="Gene3D" id="2.40.10.10">
    <property type="entry name" value="Trypsin-like serine proteases"/>
    <property type="match status" value="2"/>
</dbReference>
<feature type="signal peptide" evidence="3">
    <location>
        <begin position="1"/>
        <end position="22"/>
    </location>
</feature>